<dbReference type="AlphaFoldDB" id="A0A812YH26"/>
<feature type="chain" id="PRO_5032493922" evidence="2">
    <location>
        <begin position="21"/>
        <end position="536"/>
    </location>
</feature>
<reference evidence="3" key="1">
    <citation type="submission" date="2021-02" db="EMBL/GenBank/DDBJ databases">
        <authorList>
            <person name="Dougan E. K."/>
            <person name="Rhodes N."/>
            <person name="Thang M."/>
            <person name="Chan C."/>
        </authorList>
    </citation>
    <scope>NUCLEOTIDE SEQUENCE</scope>
</reference>
<organism evidence="3 4">
    <name type="scientific">Symbiodinium pilosum</name>
    <name type="common">Dinoflagellate</name>
    <dbReference type="NCBI Taxonomy" id="2952"/>
    <lineage>
        <taxon>Eukaryota</taxon>
        <taxon>Sar</taxon>
        <taxon>Alveolata</taxon>
        <taxon>Dinophyceae</taxon>
        <taxon>Suessiales</taxon>
        <taxon>Symbiodiniaceae</taxon>
        <taxon>Symbiodinium</taxon>
    </lineage>
</organism>
<keyword evidence="1" id="KW-0812">Transmembrane</keyword>
<feature type="transmembrane region" description="Helical" evidence="1">
    <location>
        <begin position="441"/>
        <end position="458"/>
    </location>
</feature>
<evidence type="ECO:0000256" key="1">
    <source>
        <dbReference type="SAM" id="Phobius"/>
    </source>
</evidence>
<evidence type="ECO:0000313" key="4">
    <source>
        <dbReference type="Proteomes" id="UP000649617"/>
    </source>
</evidence>
<sequence length="536" mass="59311">MLQYLKCMVLTCLASYPFVAVFIQERRSSDYMACSKEEACCFIRYFGTSDLPATTAANIELSSAIIATPAFRGLQWLPMYVSVRNGEDFRAAAPQVSFANSIPLLYACLPAAFSFPLATSVSLPSNRNATDAFCEHPATREGIRDHLKVSVSRHLSLACIASWTLLKVVHDWALLYGVEERVTLKVGIASWAFQSAACISAFLWAAGACEVFVSTSTSGPACYYQLPNAAVLLTFVPACLLLYATHSKLISLMLSVFHGDYLYAVTYDVPFRIVHATAPSHPTGSLLTVGLHGDDGLPEAPPPQLSCEQKCELYHLLRTGRAVWIFLQHTIIATVASGPLFRKLMSVSVEQEWSFHVMGAAKCFTVLAAIAPLALCLRFSYSANFWRRAVAQGALCDILRDMSPLSDLFWYLGMWLCGVASTLHVAPQFWHDGADILQESWIWSFHGIAAFVFAVLFLDFMDRKVRLLGGVYDTTWHISEVSWDMLVNDFPEWQVQKFQRADYDVLMPAGDTSDEAENASSTTRAPAVNLLDCWSA</sequence>
<keyword evidence="1" id="KW-1133">Transmembrane helix</keyword>
<dbReference type="OrthoDB" id="441306at2759"/>
<evidence type="ECO:0000256" key="2">
    <source>
        <dbReference type="SAM" id="SignalP"/>
    </source>
</evidence>
<feature type="transmembrane region" description="Helical" evidence="1">
    <location>
        <begin position="223"/>
        <end position="244"/>
    </location>
</feature>
<dbReference type="Proteomes" id="UP000649617">
    <property type="component" value="Unassembled WGS sequence"/>
</dbReference>
<evidence type="ECO:0000313" key="3">
    <source>
        <dbReference type="EMBL" id="CAE7770819.1"/>
    </source>
</evidence>
<keyword evidence="1" id="KW-0472">Membrane</keyword>
<keyword evidence="4" id="KW-1185">Reference proteome</keyword>
<feature type="transmembrane region" description="Helical" evidence="1">
    <location>
        <begin position="408"/>
        <end position="429"/>
    </location>
</feature>
<feature type="transmembrane region" description="Helical" evidence="1">
    <location>
        <begin position="353"/>
        <end position="377"/>
    </location>
</feature>
<feature type="transmembrane region" description="Helical" evidence="1">
    <location>
        <begin position="322"/>
        <end position="341"/>
    </location>
</feature>
<comment type="caution">
    <text evidence="3">The sequence shown here is derived from an EMBL/GenBank/DDBJ whole genome shotgun (WGS) entry which is preliminary data.</text>
</comment>
<protein>
    <submittedName>
        <fullName evidence="3">Myo9a protein</fullName>
    </submittedName>
</protein>
<feature type="signal peptide" evidence="2">
    <location>
        <begin position="1"/>
        <end position="20"/>
    </location>
</feature>
<proteinExistence type="predicted"/>
<accession>A0A812YH26</accession>
<gene>
    <name evidence="3" type="primary">Myo9a</name>
    <name evidence="3" type="ORF">SPIL2461_LOCUS22705</name>
</gene>
<name>A0A812YH26_SYMPI</name>
<dbReference type="EMBL" id="CAJNIZ010047569">
    <property type="protein sequence ID" value="CAE7770819.1"/>
    <property type="molecule type" value="Genomic_DNA"/>
</dbReference>
<keyword evidence="2" id="KW-0732">Signal</keyword>